<dbReference type="EMBL" id="AYKW01000034">
    <property type="protein sequence ID" value="PIL27459.1"/>
    <property type="molecule type" value="Genomic_DNA"/>
</dbReference>
<feature type="transmembrane region" description="Helical" evidence="2">
    <location>
        <begin position="12"/>
        <end position="33"/>
    </location>
</feature>
<evidence type="ECO:0000256" key="2">
    <source>
        <dbReference type="SAM" id="Phobius"/>
    </source>
</evidence>
<reference evidence="3 4" key="1">
    <citation type="journal article" date="2015" name="Sci. Rep.">
        <title>Chromosome-level genome map provides insights into diverse defense mechanisms in the medicinal fungus Ganoderma sinense.</title>
        <authorList>
            <person name="Zhu Y."/>
            <person name="Xu J."/>
            <person name="Sun C."/>
            <person name="Zhou S."/>
            <person name="Xu H."/>
            <person name="Nelson D.R."/>
            <person name="Qian J."/>
            <person name="Song J."/>
            <person name="Luo H."/>
            <person name="Xiang L."/>
            <person name="Li Y."/>
            <person name="Xu Z."/>
            <person name="Ji A."/>
            <person name="Wang L."/>
            <person name="Lu S."/>
            <person name="Hayward A."/>
            <person name="Sun W."/>
            <person name="Li X."/>
            <person name="Schwartz D.C."/>
            <person name="Wang Y."/>
            <person name="Chen S."/>
        </authorList>
    </citation>
    <scope>NUCLEOTIDE SEQUENCE [LARGE SCALE GENOMIC DNA]</scope>
    <source>
        <strain evidence="3 4">ZZ0214-1</strain>
    </source>
</reference>
<dbReference type="Proteomes" id="UP000230002">
    <property type="component" value="Unassembled WGS sequence"/>
</dbReference>
<feature type="transmembrane region" description="Helical" evidence="2">
    <location>
        <begin position="64"/>
        <end position="88"/>
    </location>
</feature>
<feature type="compositionally biased region" description="Basic and acidic residues" evidence="1">
    <location>
        <begin position="211"/>
        <end position="225"/>
    </location>
</feature>
<keyword evidence="2" id="KW-1133">Transmembrane helix</keyword>
<protein>
    <submittedName>
        <fullName evidence="3">Uncharacterized protein</fullName>
    </submittedName>
</protein>
<accession>A0A2G8S113</accession>
<feature type="region of interest" description="Disordered" evidence="1">
    <location>
        <begin position="201"/>
        <end position="225"/>
    </location>
</feature>
<comment type="caution">
    <text evidence="3">The sequence shown here is derived from an EMBL/GenBank/DDBJ whole genome shotgun (WGS) entry which is preliminary data.</text>
</comment>
<dbReference type="AlphaFoldDB" id="A0A2G8S113"/>
<evidence type="ECO:0000313" key="3">
    <source>
        <dbReference type="EMBL" id="PIL27459.1"/>
    </source>
</evidence>
<keyword evidence="2" id="KW-0472">Membrane</keyword>
<keyword evidence="4" id="KW-1185">Reference proteome</keyword>
<feature type="transmembrane region" description="Helical" evidence="2">
    <location>
        <begin position="173"/>
        <end position="197"/>
    </location>
</feature>
<proteinExistence type="predicted"/>
<sequence>MSPTSGNVARAASLFLSFVFGVVGLGLNANAFVKSNNQKSAVLRVAPRGTSIDIDDSDVFNSGAAVTAFCGVLALASGVSLGLLLLSLRSERSRERSLATRTLPWQGTVLSLSTAGLFAALVAMTDFVANREAKVTASVNGVAVPTAVLQSLQRALGVTTVYHEISYLKLAAILPWIAFLFGATSSVLSFTSARAVLDDERSDSTSTEGIGEEKNGNVRAEERRV</sequence>
<keyword evidence="2" id="KW-0812">Transmembrane</keyword>
<dbReference type="STRING" id="1077348.A0A2G8S113"/>
<organism evidence="3 4">
    <name type="scientific">Ganoderma sinense ZZ0214-1</name>
    <dbReference type="NCBI Taxonomy" id="1077348"/>
    <lineage>
        <taxon>Eukaryota</taxon>
        <taxon>Fungi</taxon>
        <taxon>Dikarya</taxon>
        <taxon>Basidiomycota</taxon>
        <taxon>Agaricomycotina</taxon>
        <taxon>Agaricomycetes</taxon>
        <taxon>Polyporales</taxon>
        <taxon>Polyporaceae</taxon>
        <taxon>Ganoderma</taxon>
    </lineage>
</organism>
<evidence type="ECO:0000256" key="1">
    <source>
        <dbReference type="SAM" id="MobiDB-lite"/>
    </source>
</evidence>
<dbReference type="OrthoDB" id="2560085at2759"/>
<evidence type="ECO:0000313" key="4">
    <source>
        <dbReference type="Proteomes" id="UP000230002"/>
    </source>
</evidence>
<name>A0A2G8S113_9APHY</name>
<feature type="transmembrane region" description="Helical" evidence="2">
    <location>
        <begin position="109"/>
        <end position="129"/>
    </location>
</feature>
<gene>
    <name evidence="3" type="ORF">GSI_10608</name>
</gene>